<sequence length="144" mass="15726">MLLPEVHVDEPITISAAAELLGITVDTIRYYEKEGIAPAPERGQDGWRRYDTATLSWLAGTVMLRGTGMSVQEMREYAAAYRAGADDAARLALLEQHHATVLARQAEVQRHLAALERKIEAYRETIAATGAQAVARPPARSTIG</sequence>
<evidence type="ECO:0000256" key="1">
    <source>
        <dbReference type="ARBA" id="ARBA00023125"/>
    </source>
</evidence>
<dbReference type="Gene3D" id="1.10.1660.10">
    <property type="match status" value="1"/>
</dbReference>
<dbReference type="InterPro" id="IPR009061">
    <property type="entry name" value="DNA-bd_dom_put_sf"/>
</dbReference>
<dbReference type="Proteomes" id="UP001501594">
    <property type="component" value="Unassembled WGS sequence"/>
</dbReference>
<dbReference type="PANTHER" id="PTHR30204">
    <property type="entry name" value="REDOX-CYCLING DRUG-SENSING TRANSCRIPTIONAL ACTIVATOR SOXR"/>
    <property type="match status" value="1"/>
</dbReference>
<reference evidence="5" key="1">
    <citation type="journal article" date="2019" name="Int. J. Syst. Evol. Microbiol.">
        <title>The Global Catalogue of Microorganisms (GCM) 10K type strain sequencing project: providing services to taxonomists for standard genome sequencing and annotation.</title>
        <authorList>
            <consortium name="The Broad Institute Genomics Platform"/>
            <consortium name="The Broad Institute Genome Sequencing Center for Infectious Disease"/>
            <person name="Wu L."/>
            <person name="Ma J."/>
        </authorList>
    </citation>
    <scope>NUCLEOTIDE SEQUENCE [LARGE SCALE GENOMIC DNA]</scope>
    <source>
        <strain evidence="5">JCM 17442</strain>
    </source>
</reference>
<evidence type="ECO:0000259" key="3">
    <source>
        <dbReference type="PROSITE" id="PS50937"/>
    </source>
</evidence>
<feature type="domain" description="HTH merR-type" evidence="3">
    <location>
        <begin position="11"/>
        <end position="80"/>
    </location>
</feature>
<name>A0ABP8E189_9MICO</name>
<protein>
    <submittedName>
        <fullName evidence="4">MerR family transcriptional regulator</fullName>
    </submittedName>
</protein>
<comment type="caution">
    <text evidence="4">The sequence shown here is derived from an EMBL/GenBank/DDBJ whole genome shotgun (WGS) entry which is preliminary data.</text>
</comment>
<keyword evidence="5" id="KW-1185">Reference proteome</keyword>
<dbReference type="InterPro" id="IPR047057">
    <property type="entry name" value="MerR_fam"/>
</dbReference>
<evidence type="ECO:0000256" key="2">
    <source>
        <dbReference type="SAM" id="Coils"/>
    </source>
</evidence>
<evidence type="ECO:0000313" key="5">
    <source>
        <dbReference type="Proteomes" id="UP001501594"/>
    </source>
</evidence>
<proteinExistence type="predicted"/>
<keyword evidence="1" id="KW-0238">DNA-binding</keyword>
<dbReference type="PANTHER" id="PTHR30204:SF98">
    <property type="entry name" value="HTH-TYPE TRANSCRIPTIONAL REGULATOR ADHR"/>
    <property type="match status" value="1"/>
</dbReference>
<feature type="coiled-coil region" evidence="2">
    <location>
        <begin position="105"/>
        <end position="132"/>
    </location>
</feature>
<organism evidence="4 5">
    <name type="scientific">Frondihabitans peucedani</name>
    <dbReference type="NCBI Taxonomy" id="598626"/>
    <lineage>
        <taxon>Bacteria</taxon>
        <taxon>Bacillati</taxon>
        <taxon>Actinomycetota</taxon>
        <taxon>Actinomycetes</taxon>
        <taxon>Micrococcales</taxon>
        <taxon>Microbacteriaceae</taxon>
        <taxon>Frondihabitans</taxon>
    </lineage>
</organism>
<dbReference type="SUPFAM" id="SSF46955">
    <property type="entry name" value="Putative DNA-binding domain"/>
    <property type="match status" value="1"/>
</dbReference>
<accession>A0ABP8E189</accession>
<dbReference type="EMBL" id="BAABAU010000001">
    <property type="protein sequence ID" value="GAA4265972.1"/>
    <property type="molecule type" value="Genomic_DNA"/>
</dbReference>
<dbReference type="Pfam" id="PF13411">
    <property type="entry name" value="MerR_1"/>
    <property type="match status" value="1"/>
</dbReference>
<dbReference type="PROSITE" id="PS50937">
    <property type="entry name" value="HTH_MERR_2"/>
    <property type="match status" value="1"/>
</dbReference>
<dbReference type="RefSeq" id="WP_344794797.1">
    <property type="nucleotide sequence ID" value="NZ_BAABAU010000001.1"/>
</dbReference>
<dbReference type="InterPro" id="IPR000551">
    <property type="entry name" value="MerR-type_HTH_dom"/>
</dbReference>
<dbReference type="SMART" id="SM00422">
    <property type="entry name" value="HTH_MERR"/>
    <property type="match status" value="1"/>
</dbReference>
<evidence type="ECO:0000313" key="4">
    <source>
        <dbReference type="EMBL" id="GAA4265972.1"/>
    </source>
</evidence>
<dbReference type="CDD" id="cd01109">
    <property type="entry name" value="HTH_YyaN"/>
    <property type="match status" value="1"/>
</dbReference>
<keyword evidence="2" id="KW-0175">Coiled coil</keyword>
<gene>
    <name evidence="4" type="ORF">GCM10022256_15840</name>
</gene>